<dbReference type="InterPro" id="IPR027981">
    <property type="entry name" value="DUF4446"/>
</dbReference>
<dbReference type="Pfam" id="PF14584">
    <property type="entry name" value="DUF4446"/>
    <property type="match status" value="1"/>
</dbReference>
<sequence length="164" mass="18587">MDTMMQDQVLWMVVGVLILLTVILFIMILVQASRLKKLRRKYNDMMDGTGVKDLEELIIEMKEHIYALQEGQSEHTQAIQGLNVKMKKSKSNVGFLRYNPFSDNGSDLSFSLAIVNEEQDGIILSGLHSRDSTYVYAKPIEEGKSKYALSPEEEEALSLAERKA</sequence>
<keyword evidence="3" id="KW-1185">Reference proteome</keyword>
<reference evidence="2 3" key="1">
    <citation type="submission" date="2017-01" db="EMBL/GenBank/DDBJ databases">
        <title>Genome analysis of Paenibacillus selenitrireducens ES3-24.</title>
        <authorList>
            <person name="Xu D."/>
            <person name="Yao R."/>
            <person name="Zheng S."/>
        </authorList>
    </citation>
    <scope>NUCLEOTIDE SEQUENCE [LARGE SCALE GENOMIC DNA]</scope>
    <source>
        <strain evidence="2 3">ES3-24</strain>
    </source>
</reference>
<dbReference type="RefSeq" id="WP_078498011.1">
    <property type="nucleotide sequence ID" value="NZ_MSZX01000003.1"/>
</dbReference>
<comment type="caution">
    <text evidence="2">The sequence shown here is derived from an EMBL/GenBank/DDBJ whole genome shotgun (WGS) entry which is preliminary data.</text>
</comment>
<evidence type="ECO:0008006" key="4">
    <source>
        <dbReference type="Google" id="ProtNLM"/>
    </source>
</evidence>
<dbReference type="OrthoDB" id="5244042at2"/>
<feature type="transmembrane region" description="Helical" evidence="1">
    <location>
        <begin position="12"/>
        <end position="32"/>
    </location>
</feature>
<keyword evidence="1" id="KW-1133">Transmembrane helix</keyword>
<dbReference type="Proteomes" id="UP000190188">
    <property type="component" value="Unassembled WGS sequence"/>
</dbReference>
<proteinExistence type="predicted"/>
<keyword evidence="1" id="KW-0812">Transmembrane</keyword>
<protein>
    <recommendedName>
        <fullName evidence="4">DUF4446 domain-containing protein</fullName>
    </recommendedName>
</protein>
<accession>A0A1T2XH78</accession>
<gene>
    <name evidence="2" type="ORF">BVG16_07865</name>
</gene>
<dbReference type="EMBL" id="MSZX01000003">
    <property type="protein sequence ID" value="OPA79013.1"/>
    <property type="molecule type" value="Genomic_DNA"/>
</dbReference>
<dbReference type="AlphaFoldDB" id="A0A1T2XH78"/>
<name>A0A1T2XH78_9BACL</name>
<dbReference type="STRING" id="1324314.BVG16_07865"/>
<keyword evidence="1" id="KW-0472">Membrane</keyword>
<evidence type="ECO:0000313" key="2">
    <source>
        <dbReference type="EMBL" id="OPA79013.1"/>
    </source>
</evidence>
<evidence type="ECO:0000313" key="3">
    <source>
        <dbReference type="Proteomes" id="UP000190188"/>
    </source>
</evidence>
<organism evidence="2 3">
    <name type="scientific">Paenibacillus selenitireducens</name>
    <dbReference type="NCBI Taxonomy" id="1324314"/>
    <lineage>
        <taxon>Bacteria</taxon>
        <taxon>Bacillati</taxon>
        <taxon>Bacillota</taxon>
        <taxon>Bacilli</taxon>
        <taxon>Bacillales</taxon>
        <taxon>Paenibacillaceae</taxon>
        <taxon>Paenibacillus</taxon>
    </lineage>
</organism>
<evidence type="ECO:0000256" key="1">
    <source>
        <dbReference type="SAM" id="Phobius"/>
    </source>
</evidence>